<gene>
    <name evidence="4" type="ORF">A966_00665</name>
</gene>
<feature type="domain" description="DUF1858" evidence="3">
    <location>
        <begin position="7"/>
        <end position="64"/>
    </location>
</feature>
<dbReference type="SUPFAM" id="SSF140683">
    <property type="entry name" value="SP0561-like"/>
    <property type="match status" value="1"/>
</dbReference>
<dbReference type="Gene3D" id="1.10.3910.10">
    <property type="entry name" value="SP0561-like"/>
    <property type="match status" value="1"/>
</dbReference>
<proteinExistence type="predicted"/>
<dbReference type="GO" id="GO:0005886">
    <property type="term" value="C:plasma membrane"/>
    <property type="evidence" value="ECO:0007669"/>
    <property type="project" value="TreeGrafter"/>
</dbReference>
<dbReference type="InterPro" id="IPR007380">
    <property type="entry name" value="DUF438"/>
</dbReference>
<dbReference type="InterPro" id="IPR038062">
    <property type="entry name" value="ScdA-like_N_sf"/>
</dbReference>
<dbReference type="AlphaFoldDB" id="A0A2U4FLB7"/>
<name>A0A2U4FLB7_9SPIR</name>
<dbReference type="RefSeq" id="WP_008721245.1">
    <property type="nucleotide sequence ID" value="NZ_JH994110.1"/>
</dbReference>
<organism evidence="4 5">
    <name type="scientific">Brachyspira hampsonii 30446</name>
    <dbReference type="NCBI Taxonomy" id="1289135"/>
    <lineage>
        <taxon>Bacteria</taxon>
        <taxon>Pseudomonadati</taxon>
        <taxon>Spirochaetota</taxon>
        <taxon>Spirochaetia</taxon>
        <taxon>Brachyspirales</taxon>
        <taxon>Brachyspiraceae</taxon>
        <taxon>Brachyspira</taxon>
    </lineage>
</organism>
<dbReference type="Pfam" id="PF04282">
    <property type="entry name" value="DUF438"/>
    <property type="match status" value="1"/>
</dbReference>
<evidence type="ECO:0000259" key="3">
    <source>
        <dbReference type="Pfam" id="PF08984"/>
    </source>
</evidence>
<dbReference type="PANTHER" id="PTHR39966">
    <property type="entry name" value="BLL2471 PROTEIN-RELATED"/>
    <property type="match status" value="1"/>
</dbReference>
<evidence type="ECO:0000259" key="1">
    <source>
        <dbReference type="Pfam" id="PF01814"/>
    </source>
</evidence>
<reference evidence="4 5" key="1">
    <citation type="submission" date="2012-07" db="EMBL/GenBank/DDBJ databases">
        <title>Genome sequence of Brachyspira sp. 30446, isolated from a pig with mucohaemorrhagic colitis.</title>
        <authorList>
            <person name="Rubin J.E."/>
            <person name="Fernando C."/>
            <person name="Harding J.C.S."/>
            <person name="Hill J.E."/>
        </authorList>
    </citation>
    <scope>NUCLEOTIDE SEQUENCE [LARGE SCALE GENOMIC DNA]</scope>
    <source>
        <strain evidence="4 5">30446</strain>
    </source>
</reference>
<dbReference type="GeneID" id="66486614"/>
<dbReference type="EMBL" id="ALNZ01000006">
    <property type="protein sequence ID" value="EKV58251.1"/>
    <property type="molecule type" value="Genomic_DNA"/>
</dbReference>
<dbReference type="Proteomes" id="UP000011663">
    <property type="component" value="Unassembled WGS sequence"/>
</dbReference>
<dbReference type="STRING" id="1289135.A966_00665"/>
<feature type="domain" description="DUF438" evidence="2">
    <location>
        <begin position="83"/>
        <end position="148"/>
    </location>
</feature>
<evidence type="ECO:0000313" key="4">
    <source>
        <dbReference type="EMBL" id="EKV58251.1"/>
    </source>
</evidence>
<dbReference type="Gene3D" id="1.20.120.520">
    <property type="entry name" value="nmb1532 protein domain like"/>
    <property type="match status" value="1"/>
</dbReference>
<dbReference type="InterPro" id="IPR012312">
    <property type="entry name" value="Hemerythrin-like"/>
</dbReference>
<dbReference type="OrthoDB" id="9769774at2"/>
<dbReference type="InterPro" id="IPR015077">
    <property type="entry name" value="DUF1858"/>
</dbReference>
<dbReference type="PANTHER" id="PTHR39966:SF3">
    <property type="entry name" value="DUF438 DOMAIN-CONTAINING PROTEIN"/>
    <property type="match status" value="1"/>
</dbReference>
<dbReference type="Pfam" id="PF01814">
    <property type="entry name" value="Hemerythrin"/>
    <property type="match status" value="1"/>
</dbReference>
<dbReference type="Pfam" id="PF08984">
    <property type="entry name" value="DUF1858"/>
    <property type="match status" value="1"/>
</dbReference>
<protein>
    <submittedName>
        <fullName evidence="4">Uncharacterized protein</fullName>
    </submittedName>
</protein>
<sequence>MTTLEYINTNETIYNLCTKYPQIKEILFDLGFDKIKNPIMFNTVSKVMTLDKAIKMKSIDIEKLRKKFNEHGFDFENDRNEILKSLIVKLHCGENIEKIKREFENKLVKVSAEEVHNAMHELVNNGMSIDEAKRFFYIRTLVLKDAMDNNTEIDYKAIDILKEENRYIEKLLDEIIVNDNINLLEELYNNLNRHYIKKESLFFTALKKHGNDEPSKVMSKVDRDILNELKDIISYYQKNNNQINFESIKLLKEHISDMIFKEENILIPLSVSVLTKEDFDDIEIKYGRNS</sequence>
<evidence type="ECO:0000259" key="2">
    <source>
        <dbReference type="Pfam" id="PF04282"/>
    </source>
</evidence>
<feature type="domain" description="Hemerythrin-like" evidence="1">
    <location>
        <begin position="157"/>
        <end position="269"/>
    </location>
</feature>
<evidence type="ECO:0000313" key="5">
    <source>
        <dbReference type="Proteomes" id="UP000011663"/>
    </source>
</evidence>
<accession>A0A2U4FLB7</accession>
<comment type="caution">
    <text evidence="4">The sequence shown here is derived from an EMBL/GenBank/DDBJ whole genome shotgun (WGS) entry which is preliminary data.</text>
</comment>